<dbReference type="EMBL" id="JGVR01000038">
    <property type="protein sequence ID" value="KEZ15703.1"/>
    <property type="molecule type" value="Genomic_DNA"/>
</dbReference>
<comment type="caution">
    <text evidence="2">The sequence shown here is derived from an EMBL/GenBank/DDBJ whole genome shotgun (WGS) entry which is preliminary data.</text>
</comment>
<dbReference type="AlphaFoldDB" id="A0A084ECL1"/>
<gene>
    <name evidence="2" type="ORF">CP98_04414</name>
</gene>
<dbReference type="PATRIC" id="fig|13690.10.peg.4543"/>
<feature type="compositionally biased region" description="Polar residues" evidence="1">
    <location>
        <begin position="68"/>
        <end position="87"/>
    </location>
</feature>
<dbReference type="Proteomes" id="UP000028534">
    <property type="component" value="Unassembled WGS sequence"/>
</dbReference>
<name>A0A084ECL1_SPHYA</name>
<accession>A0A084ECL1</accession>
<evidence type="ECO:0000313" key="3">
    <source>
        <dbReference type="Proteomes" id="UP000028534"/>
    </source>
</evidence>
<evidence type="ECO:0000313" key="2">
    <source>
        <dbReference type="EMBL" id="KEZ15703.1"/>
    </source>
</evidence>
<evidence type="ECO:0000256" key="1">
    <source>
        <dbReference type="SAM" id="MobiDB-lite"/>
    </source>
</evidence>
<protein>
    <submittedName>
        <fullName evidence="2">Uncharacterized protein</fullName>
    </submittedName>
</protein>
<proteinExistence type="predicted"/>
<sequence length="194" mass="22056">MCVLFYGAFGPPRLRRGGPAQAGCWKPADHRRMRLCQQSRLDMRACHPASKAGDRVDQQGFPRPIVGLSSTTERSSQIRRGSATKTLQPGHFSPVTSRKGRLRRLRSREFEDELQTPLSTQNDVAFDRRFGEKTYNEEIHSDRCLSIYLFLLPKKRNTVNLVASSVLTWRIARFCNCRVSARGKSRISPTMACN</sequence>
<feature type="region of interest" description="Disordered" evidence="1">
    <location>
        <begin position="49"/>
        <end position="96"/>
    </location>
</feature>
<reference evidence="2 3" key="1">
    <citation type="submission" date="2014-03" db="EMBL/GenBank/DDBJ databases">
        <title>Genome sequence of Sphingobium yanoikuyae B1.</title>
        <authorList>
            <person name="Gan H.M."/>
            <person name="Gan H.Y."/>
            <person name="Savka M.A."/>
        </authorList>
    </citation>
    <scope>NUCLEOTIDE SEQUENCE [LARGE SCALE GENOMIC DNA]</scope>
    <source>
        <strain evidence="2 3">B1</strain>
    </source>
</reference>
<organism evidence="2 3">
    <name type="scientific">Sphingobium yanoikuyae</name>
    <name type="common">Sphingomonas yanoikuyae</name>
    <dbReference type="NCBI Taxonomy" id="13690"/>
    <lineage>
        <taxon>Bacteria</taxon>
        <taxon>Pseudomonadati</taxon>
        <taxon>Pseudomonadota</taxon>
        <taxon>Alphaproteobacteria</taxon>
        <taxon>Sphingomonadales</taxon>
        <taxon>Sphingomonadaceae</taxon>
        <taxon>Sphingobium</taxon>
    </lineage>
</organism>